<reference evidence="3 4" key="1">
    <citation type="journal article" date="2015" name="Nature">
        <title>rRNA introns, odd ribosomes, and small enigmatic genomes across a large radiation of phyla.</title>
        <authorList>
            <person name="Brown C.T."/>
            <person name="Hug L.A."/>
            <person name="Thomas B.C."/>
            <person name="Sharon I."/>
            <person name="Castelle C.J."/>
            <person name="Singh A."/>
            <person name="Wilkins M.J."/>
            <person name="Williams K.H."/>
            <person name="Banfield J.F."/>
        </authorList>
    </citation>
    <scope>NUCLEOTIDE SEQUENCE [LARGE SCALE GENOMIC DNA]</scope>
</reference>
<evidence type="ECO:0000259" key="2">
    <source>
        <dbReference type="Pfam" id="PF13439"/>
    </source>
</evidence>
<dbReference type="EMBL" id="LCRF01000053">
    <property type="protein sequence ID" value="KKW30065.1"/>
    <property type="molecule type" value="Genomic_DNA"/>
</dbReference>
<protein>
    <submittedName>
        <fullName evidence="3">Glycosyltransferase</fullName>
    </submittedName>
</protein>
<evidence type="ECO:0000259" key="1">
    <source>
        <dbReference type="Pfam" id="PF00534"/>
    </source>
</evidence>
<dbReference type="InterPro" id="IPR028098">
    <property type="entry name" value="Glyco_trans_4-like_N"/>
</dbReference>
<dbReference type="AlphaFoldDB" id="A0A0G1XGN1"/>
<dbReference type="InterPro" id="IPR001296">
    <property type="entry name" value="Glyco_trans_1"/>
</dbReference>
<dbReference type="InterPro" id="IPR050194">
    <property type="entry name" value="Glycosyltransferase_grp1"/>
</dbReference>
<comment type="caution">
    <text evidence="3">The sequence shown here is derived from an EMBL/GenBank/DDBJ whole genome shotgun (WGS) entry which is preliminary data.</text>
</comment>
<gene>
    <name evidence="3" type="ORF">UY74_C0053G0002</name>
</gene>
<feature type="domain" description="Glycosyltransferase subfamily 4-like N-terminal" evidence="2">
    <location>
        <begin position="16"/>
        <end position="183"/>
    </location>
</feature>
<proteinExistence type="predicted"/>
<keyword evidence="3" id="KW-0808">Transferase</keyword>
<dbReference type="Pfam" id="PF13439">
    <property type="entry name" value="Glyco_transf_4"/>
    <property type="match status" value="1"/>
</dbReference>
<dbReference type="SUPFAM" id="SSF53756">
    <property type="entry name" value="UDP-Glycosyltransferase/glycogen phosphorylase"/>
    <property type="match status" value="1"/>
</dbReference>
<accession>A0A0G1XGN1</accession>
<dbReference type="Proteomes" id="UP000034445">
    <property type="component" value="Unassembled WGS sequence"/>
</dbReference>
<dbReference type="Pfam" id="PF00534">
    <property type="entry name" value="Glycos_transf_1"/>
    <property type="match status" value="1"/>
</dbReference>
<organism evidence="3 4">
    <name type="scientific">Candidatus Kaiserbacteria bacterium GW2011_GWC2_52_8b</name>
    <dbReference type="NCBI Taxonomy" id="1618676"/>
    <lineage>
        <taxon>Bacteria</taxon>
        <taxon>Candidatus Kaiseribacteriota</taxon>
    </lineage>
</organism>
<evidence type="ECO:0000313" key="3">
    <source>
        <dbReference type="EMBL" id="KKW30065.1"/>
    </source>
</evidence>
<name>A0A0G1XGN1_9BACT</name>
<dbReference type="GO" id="GO:0016757">
    <property type="term" value="F:glycosyltransferase activity"/>
    <property type="evidence" value="ECO:0007669"/>
    <property type="project" value="InterPro"/>
</dbReference>
<dbReference type="PANTHER" id="PTHR45947:SF3">
    <property type="entry name" value="SULFOQUINOVOSYL TRANSFERASE SQD2"/>
    <property type="match status" value="1"/>
</dbReference>
<dbReference type="PANTHER" id="PTHR45947">
    <property type="entry name" value="SULFOQUINOVOSYL TRANSFERASE SQD2"/>
    <property type="match status" value="1"/>
</dbReference>
<feature type="domain" description="Glycosyl transferase family 1" evidence="1">
    <location>
        <begin position="195"/>
        <end position="362"/>
    </location>
</feature>
<evidence type="ECO:0000313" key="4">
    <source>
        <dbReference type="Proteomes" id="UP000034445"/>
    </source>
</evidence>
<sequence length="395" mass="44637">MKKILIISLAYFPNHVGGAEVAIKEITNRITPEDIEFHMVTLALEKGLPKEEKIRNVVVHRVGFGNTGILNKFLFQFSAAWKALSLHRKNQYDAIWAMMAHSSGAPAALFKFFKPRVPYILTLQEGDPPERIERMMWPLWPLFSRAFKRADVVQAISVFLGEWARRRGFKGSLEVVPNGVDTRHFSREYPARAIDEVKDTLGKRMGDVFLITTSRLVRKNALDNVIAALPLLPENVRFIILGTGPLEAELKEQARSSKLEARTLFLGQIGHDELPKYLKACDIFIRPSRSEGMGNSFVEAMAAGLPVIATQEGGIADFLFDEKRNLEKPITGWAVDKDSPEQIAAQVKHVMEHPEKVRAVIATACAMVMEKYDWDIIAKDMRERVFMPLLERGDN</sequence>
<dbReference type="Gene3D" id="3.40.50.2000">
    <property type="entry name" value="Glycogen Phosphorylase B"/>
    <property type="match status" value="2"/>
</dbReference>
<dbReference type="CDD" id="cd03801">
    <property type="entry name" value="GT4_PimA-like"/>
    <property type="match status" value="1"/>
</dbReference>